<sequence length="367" mass="40876">MNTTPVHQAPHTDRTDPGPSTTPREFHLPELPRLLPVAYHPHAARIEILSNGWVRERLGACFADENRLLRFLRQRNGLYGALVAPAAEFDRARAIADFYQYVTVIDTLTGDRTALGASQHGARRVFTEIMAGFGPGPDTAGRTPFATAATDLWRRISRGLSPAQQERLRGSLLAFLRGCATEVPYLHEGRVPDLDTYMTVRTDSFGCAFLILLTEYAMAVDTGDCAEALKEAHRHAMRQLILVNDLISWRKEHALRDTMNAVRVLCDHRRLPLQEAVDRLCGMVGHHERAYVAARDAVLAGPLGDRADVRAYLSGLDHLIGGSQEFEYLTPRYFGDGYVWDGATSGWLSLTAPVTRFRDVPHHPEST</sequence>
<dbReference type="RefSeq" id="WP_093838049.1">
    <property type="nucleotide sequence ID" value="NZ_FOLM01000003.1"/>
</dbReference>
<dbReference type="STRING" id="910347.SAMN05421773_103214"/>
<comment type="similarity">
    <text evidence="2">Belongs to the terpene synthase family.</text>
</comment>
<gene>
    <name evidence="4" type="ORF">SAMN05421773_103214</name>
</gene>
<dbReference type="Pfam" id="PF19086">
    <property type="entry name" value="Terpene_syn_C_2"/>
    <property type="match status" value="1"/>
</dbReference>
<keyword evidence="2" id="KW-0479">Metal-binding</keyword>
<dbReference type="Gene3D" id="1.10.600.10">
    <property type="entry name" value="Farnesyl Diphosphate Synthase"/>
    <property type="match status" value="1"/>
</dbReference>
<dbReference type="AlphaFoldDB" id="A0A1I1IX82"/>
<dbReference type="PANTHER" id="PTHR35201">
    <property type="entry name" value="TERPENE SYNTHASE"/>
    <property type="match status" value="1"/>
</dbReference>
<evidence type="ECO:0000256" key="2">
    <source>
        <dbReference type="RuleBase" id="RU366034"/>
    </source>
</evidence>
<organism evidence="4 5">
    <name type="scientific">Streptomyces aidingensis</name>
    <dbReference type="NCBI Taxonomy" id="910347"/>
    <lineage>
        <taxon>Bacteria</taxon>
        <taxon>Bacillati</taxon>
        <taxon>Actinomycetota</taxon>
        <taxon>Actinomycetes</taxon>
        <taxon>Kitasatosporales</taxon>
        <taxon>Streptomycetaceae</taxon>
        <taxon>Streptomyces</taxon>
    </lineage>
</organism>
<evidence type="ECO:0000256" key="3">
    <source>
        <dbReference type="SAM" id="MobiDB-lite"/>
    </source>
</evidence>
<comment type="cofactor">
    <cofactor evidence="2">
        <name>Mg(2+)</name>
        <dbReference type="ChEBI" id="CHEBI:18420"/>
    </cofactor>
</comment>
<dbReference type="GO" id="GO:0046872">
    <property type="term" value="F:metal ion binding"/>
    <property type="evidence" value="ECO:0007669"/>
    <property type="project" value="UniProtKB-KW"/>
</dbReference>
<proteinExistence type="inferred from homology"/>
<dbReference type="InterPro" id="IPR008949">
    <property type="entry name" value="Isoprenoid_synthase_dom_sf"/>
</dbReference>
<dbReference type="SUPFAM" id="SSF48576">
    <property type="entry name" value="Terpenoid synthases"/>
    <property type="match status" value="1"/>
</dbReference>
<keyword evidence="2" id="KW-0460">Magnesium</keyword>
<evidence type="ECO:0000256" key="1">
    <source>
        <dbReference type="ARBA" id="ARBA00023239"/>
    </source>
</evidence>
<dbReference type="GO" id="GO:0010333">
    <property type="term" value="F:terpene synthase activity"/>
    <property type="evidence" value="ECO:0007669"/>
    <property type="project" value="InterPro"/>
</dbReference>
<dbReference type="Proteomes" id="UP000199207">
    <property type="component" value="Unassembled WGS sequence"/>
</dbReference>
<accession>A0A1I1IX82</accession>
<evidence type="ECO:0000313" key="4">
    <source>
        <dbReference type="EMBL" id="SFC40856.1"/>
    </source>
</evidence>
<dbReference type="PANTHER" id="PTHR35201:SF4">
    <property type="entry name" value="BETA-PINACENE SYNTHASE-RELATED"/>
    <property type="match status" value="1"/>
</dbReference>
<reference evidence="4 5" key="1">
    <citation type="submission" date="2016-10" db="EMBL/GenBank/DDBJ databases">
        <authorList>
            <person name="de Groot N.N."/>
        </authorList>
    </citation>
    <scope>NUCLEOTIDE SEQUENCE [LARGE SCALE GENOMIC DNA]</scope>
    <source>
        <strain evidence="4 5">CGMCC 4.5739</strain>
    </source>
</reference>
<dbReference type="InterPro" id="IPR034686">
    <property type="entry name" value="Terpene_cyclase-like_2"/>
</dbReference>
<evidence type="ECO:0000313" key="5">
    <source>
        <dbReference type="Proteomes" id="UP000199207"/>
    </source>
</evidence>
<name>A0A1I1IX82_9ACTN</name>
<dbReference type="EC" id="4.2.3.-" evidence="2"/>
<protein>
    <recommendedName>
        <fullName evidence="2">Terpene synthase</fullName>
        <ecNumber evidence="2">4.2.3.-</ecNumber>
    </recommendedName>
</protein>
<dbReference type="EMBL" id="FOLM01000003">
    <property type="protein sequence ID" value="SFC40856.1"/>
    <property type="molecule type" value="Genomic_DNA"/>
</dbReference>
<feature type="region of interest" description="Disordered" evidence="3">
    <location>
        <begin position="1"/>
        <end position="24"/>
    </location>
</feature>
<keyword evidence="5" id="KW-1185">Reference proteome</keyword>
<keyword evidence="1 2" id="KW-0456">Lyase</keyword>